<evidence type="ECO:0000313" key="1">
    <source>
        <dbReference type="EMBL" id="GMF34944.1"/>
    </source>
</evidence>
<comment type="caution">
    <text evidence="1">The sequence shown here is derived from an EMBL/GenBank/DDBJ whole genome shotgun (WGS) entry which is preliminary data.</text>
</comment>
<sequence>MLKSQSELTRFPVSNFSAGTARRTPSCASCRARCSTACSSKQVLRPPSASQARSVQEEDLLADRLQSVVIPASLASVLNAKRDEVARIIVDRDLLVVLDERVRENTAADFTVDVPAFNHAVRVTAMICKSRKPAKSTGVNNLSVIERHAIVVGDPFHLLYSIENAHVSYQ</sequence>
<dbReference type="AlphaFoldDB" id="A0A9W7CKI2"/>
<protein>
    <submittedName>
        <fullName evidence="1">Unnamed protein product</fullName>
    </submittedName>
</protein>
<evidence type="ECO:0000313" key="2">
    <source>
        <dbReference type="Proteomes" id="UP001165083"/>
    </source>
</evidence>
<organism evidence="1 2">
    <name type="scientific">Phytophthora lilii</name>
    <dbReference type="NCBI Taxonomy" id="2077276"/>
    <lineage>
        <taxon>Eukaryota</taxon>
        <taxon>Sar</taxon>
        <taxon>Stramenopiles</taxon>
        <taxon>Oomycota</taxon>
        <taxon>Peronosporomycetes</taxon>
        <taxon>Peronosporales</taxon>
        <taxon>Peronosporaceae</taxon>
        <taxon>Phytophthora</taxon>
    </lineage>
</organism>
<dbReference type="EMBL" id="BSXW01001230">
    <property type="protein sequence ID" value="GMF34944.1"/>
    <property type="molecule type" value="Genomic_DNA"/>
</dbReference>
<gene>
    <name evidence="1" type="ORF">Plil01_001486900</name>
</gene>
<proteinExistence type="predicted"/>
<keyword evidence="2" id="KW-1185">Reference proteome</keyword>
<dbReference type="Proteomes" id="UP001165083">
    <property type="component" value="Unassembled WGS sequence"/>
</dbReference>
<accession>A0A9W7CKI2</accession>
<reference evidence="1" key="1">
    <citation type="submission" date="2023-04" db="EMBL/GenBank/DDBJ databases">
        <title>Phytophthora lilii NBRC 32176.</title>
        <authorList>
            <person name="Ichikawa N."/>
            <person name="Sato H."/>
            <person name="Tonouchi N."/>
        </authorList>
    </citation>
    <scope>NUCLEOTIDE SEQUENCE</scope>
    <source>
        <strain evidence="1">NBRC 32176</strain>
    </source>
</reference>
<name>A0A9W7CKI2_9STRA</name>